<name>A0A512N9D2_9HYPH</name>
<dbReference type="PANTHER" id="PTHR32243">
    <property type="entry name" value="MALTOSE TRANSPORT SYSTEM PERMEASE-RELATED"/>
    <property type="match status" value="1"/>
</dbReference>
<dbReference type="SUPFAM" id="SSF161098">
    <property type="entry name" value="MetI-like"/>
    <property type="match status" value="1"/>
</dbReference>
<evidence type="ECO:0000313" key="9">
    <source>
        <dbReference type="EMBL" id="GEP55578.1"/>
    </source>
</evidence>
<keyword evidence="6 7" id="KW-0472">Membrane</keyword>
<protein>
    <submittedName>
        <fullName evidence="9">Sugar ABC transporter permease</fullName>
    </submittedName>
</protein>
<dbReference type="CDD" id="cd06261">
    <property type="entry name" value="TM_PBP2"/>
    <property type="match status" value="1"/>
</dbReference>
<feature type="transmembrane region" description="Helical" evidence="7">
    <location>
        <begin position="246"/>
        <end position="279"/>
    </location>
</feature>
<dbReference type="InterPro" id="IPR050901">
    <property type="entry name" value="BP-dep_ABC_trans_perm"/>
</dbReference>
<evidence type="ECO:0000256" key="5">
    <source>
        <dbReference type="ARBA" id="ARBA00022989"/>
    </source>
</evidence>
<dbReference type="AlphaFoldDB" id="A0A512N9D2"/>
<dbReference type="RefSeq" id="WP_147149666.1">
    <property type="nucleotide sequence ID" value="NZ_BKAJ01000040.1"/>
</dbReference>
<keyword evidence="5 7" id="KW-1133">Transmembrane helix</keyword>
<dbReference type="PANTHER" id="PTHR32243:SF18">
    <property type="entry name" value="INNER MEMBRANE ABC TRANSPORTER PERMEASE PROTEIN YCJP"/>
    <property type="match status" value="1"/>
</dbReference>
<evidence type="ECO:0000256" key="7">
    <source>
        <dbReference type="RuleBase" id="RU363032"/>
    </source>
</evidence>
<feature type="transmembrane region" description="Helical" evidence="7">
    <location>
        <begin position="157"/>
        <end position="180"/>
    </location>
</feature>
<keyword evidence="10" id="KW-1185">Reference proteome</keyword>
<proteinExistence type="inferred from homology"/>
<feature type="domain" description="ABC transmembrane type-1" evidence="8">
    <location>
        <begin position="89"/>
        <end position="280"/>
    </location>
</feature>
<dbReference type="Proteomes" id="UP000321058">
    <property type="component" value="Unassembled WGS sequence"/>
</dbReference>
<keyword evidence="2 7" id="KW-0813">Transport</keyword>
<dbReference type="EMBL" id="BKAJ01000040">
    <property type="protein sequence ID" value="GEP55578.1"/>
    <property type="molecule type" value="Genomic_DNA"/>
</dbReference>
<dbReference type="PROSITE" id="PS50928">
    <property type="entry name" value="ABC_TM1"/>
    <property type="match status" value="1"/>
</dbReference>
<evidence type="ECO:0000256" key="1">
    <source>
        <dbReference type="ARBA" id="ARBA00004651"/>
    </source>
</evidence>
<dbReference type="GO" id="GO:0055085">
    <property type="term" value="P:transmembrane transport"/>
    <property type="evidence" value="ECO:0007669"/>
    <property type="project" value="InterPro"/>
</dbReference>
<reference evidence="9 10" key="1">
    <citation type="submission" date="2019-07" db="EMBL/GenBank/DDBJ databases">
        <title>Whole genome shotgun sequence of Reyranella soli NBRC 108950.</title>
        <authorList>
            <person name="Hosoyama A."/>
            <person name="Uohara A."/>
            <person name="Ohji S."/>
            <person name="Ichikawa N."/>
        </authorList>
    </citation>
    <scope>NUCLEOTIDE SEQUENCE [LARGE SCALE GENOMIC DNA]</scope>
    <source>
        <strain evidence="9 10">NBRC 108950</strain>
    </source>
</reference>
<keyword evidence="4 7" id="KW-0812">Transmembrane</keyword>
<comment type="subcellular location">
    <subcellularLocation>
        <location evidence="1 7">Cell membrane</location>
        <topology evidence="1 7">Multi-pass membrane protein</topology>
    </subcellularLocation>
</comment>
<evidence type="ECO:0000256" key="3">
    <source>
        <dbReference type="ARBA" id="ARBA00022475"/>
    </source>
</evidence>
<feature type="transmembrane region" description="Helical" evidence="7">
    <location>
        <begin position="121"/>
        <end position="145"/>
    </location>
</feature>
<organism evidence="9 10">
    <name type="scientific">Reyranella soli</name>
    <dbReference type="NCBI Taxonomy" id="1230389"/>
    <lineage>
        <taxon>Bacteria</taxon>
        <taxon>Pseudomonadati</taxon>
        <taxon>Pseudomonadota</taxon>
        <taxon>Alphaproteobacteria</taxon>
        <taxon>Hyphomicrobiales</taxon>
        <taxon>Reyranellaceae</taxon>
        <taxon>Reyranella</taxon>
    </lineage>
</organism>
<dbReference type="Gene3D" id="1.10.3720.10">
    <property type="entry name" value="MetI-like"/>
    <property type="match status" value="1"/>
</dbReference>
<evidence type="ECO:0000256" key="2">
    <source>
        <dbReference type="ARBA" id="ARBA00022448"/>
    </source>
</evidence>
<dbReference type="GO" id="GO:0005886">
    <property type="term" value="C:plasma membrane"/>
    <property type="evidence" value="ECO:0007669"/>
    <property type="project" value="UniProtKB-SubCell"/>
</dbReference>
<evidence type="ECO:0000259" key="8">
    <source>
        <dbReference type="PROSITE" id="PS50928"/>
    </source>
</evidence>
<dbReference type="InterPro" id="IPR035906">
    <property type="entry name" value="MetI-like_sf"/>
</dbReference>
<gene>
    <name evidence="9" type="ORF">RSO01_27440</name>
</gene>
<feature type="transmembrane region" description="Helical" evidence="7">
    <location>
        <begin position="12"/>
        <end position="35"/>
    </location>
</feature>
<sequence length="295" mass="32517">MFKTTPTARLMLHIANLMVIFFILLPVVAVFIGSIQSEKALQADTRRVLPLEFTLDNFTVILTKGEQKGRIFEQVTYLPDNIKNFYVAFANSAIVAISVTVLTLLFGSLSAYTLARLRYRWTLFLLQANIVARFVPVIVLMIPLYVVMRSVGQLNSLTGVIIAETGFLLPYAILILAPYFDTIPSELEEAARIDGCTRFTAFVRIVLPLATPALAACGVIMFIISWHELLIPLILNARPNFMTLPVVIASLVGDVHVFFNLMMAICLLALAPTVILVALLQKYIVEGLSAGAVKG</sequence>
<evidence type="ECO:0000256" key="6">
    <source>
        <dbReference type="ARBA" id="ARBA00023136"/>
    </source>
</evidence>
<comment type="similarity">
    <text evidence="7">Belongs to the binding-protein-dependent transport system permease family.</text>
</comment>
<dbReference type="InterPro" id="IPR000515">
    <property type="entry name" value="MetI-like"/>
</dbReference>
<feature type="transmembrane region" description="Helical" evidence="7">
    <location>
        <begin position="201"/>
        <end position="226"/>
    </location>
</feature>
<comment type="caution">
    <text evidence="9">The sequence shown here is derived from an EMBL/GenBank/DDBJ whole genome shotgun (WGS) entry which is preliminary data.</text>
</comment>
<evidence type="ECO:0000256" key="4">
    <source>
        <dbReference type="ARBA" id="ARBA00022692"/>
    </source>
</evidence>
<evidence type="ECO:0000313" key="10">
    <source>
        <dbReference type="Proteomes" id="UP000321058"/>
    </source>
</evidence>
<dbReference type="OrthoDB" id="9790107at2"/>
<accession>A0A512N9D2</accession>
<feature type="transmembrane region" description="Helical" evidence="7">
    <location>
        <begin position="85"/>
        <end position="109"/>
    </location>
</feature>
<keyword evidence="3" id="KW-1003">Cell membrane</keyword>
<dbReference type="Pfam" id="PF00528">
    <property type="entry name" value="BPD_transp_1"/>
    <property type="match status" value="1"/>
</dbReference>